<sequence>MQQRLPTRHALGLVFLSLGVLWLTACASKPVTENVPPPRIDQLMQQPVGDAPQNMLDWSGTYQAVLPCNACPGIAMSVQLREDHTAVVRERKLGSDIEKAPDQTYKGAFYFDSPHGSLITLSTSAQEAPAYKFWVSEGWIELRERSTGNALPQSSMYRLRKTSQPSN</sequence>
<dbReference type="Pfam" id="PF04170">
    <property type="entry name" value="NlpE"/>
    <property type="match status" value="1"/>
</dbReference>
<dbReference type="InterPro" id="IPR007298">
    <property type="entry name" value="Cu-R_lipoprotein_NlpE"/>
</dbReference>
<dbReference type="Proteomes" id="UP000634919">
    <property type="component" value="Unassembled WGS sequence"/>
</dbReference>
<dbReference type="EMBL" id="JACSQK010000002">
    <property type="protein sequence ID" value="MBD7959628.1"/>
    <property type="molecule type" value="Genomic_DNA"/>
</dbReference>
<accession>A0ABR8S826</accession>
<comment type="caution">
    <text evidence="1">The sequence shown here is derived from an EMBL/GenBank/DDBJ whole genome shotgun (WGS) entry which is preliminary data.</text>
</comment>
<dbReference type="RefSeq" id="WP_191722039.1">
    <property type="nucleotide sequence ID" value="NZ_JACSQK010000002.1"/>
</dbReference>
<gene>
    <name evidence="1" type="ORF">H9646_03965</name>
</gene>
<evidence type="ECO:0000313" key="1">
    <source>
        <dbReference type="EMBL" id="MBD7959628.1"/>
    </source>
</evidence>
<name>A0ABR8S826_9BURK</name>
<dbReference type="PROSITE" id="PS51257">
    <property type="entry name" value="PROKAR_LIPOPROTEIN"/>
    <property type="match status" value="1"/>
</dbReference>
<organism evidence="1 2">
    <name type="scientific">Comamonas avium</name>
    <dbReference type="NCBI Taxonomy" id="2762231"/>
    <lineage>
        <taxon>Bacteria</taxon>
        <taxon>Pseudomonadati</taxon>
        <taxon>Pseudomonadota</taxon>
        <taxon>Betaproteobacteria</taxon>
        <taxon>Burkholderiales</taxon>
        <taxon>Comamonadaceae</taxon>
        <taxon>Comamonas</taxon>
    </lineage>
</organism>
<protein>
    <submittedName>
        <fullName evidence="1">Copper resistance protein NlpE N-terminal domain-containing protein</fullName>
    </submittedName>
</protein>
<dbReference type="Gene3D" id="2.40.128.640">
    <property type="match status" value="1"/>
</dbReference>
<reference evidence="1 2" key="1">
    <citation type="submission" date="2020-08" db="EMBL/GenBank/DDBJ databases">
        <title>A Genomic Blueprint of the Chicken Gut Microbiome.</title>
        <authorList>
            <person name="Gilroy R."/>
            <person name="Ravi A."/>
            <person name="Getino M."/>
            <person name="Pursley I."/>
            <person name="Horton D.L."/>
            <person name="Alikhan N.-F."/>
            <person name="Baker D."/>
            <person name="Gharbi K."/>
            <person name="Hall N."/>
            <person name="Watson M."/>
            <person name="Adriaenssens E.M."/>
            <person name="Foster-Nyarko E."/>
            <person name="Jarju S."/>
            <person name="Secka A."/>
            <person name="Antonio M."/>
            <person name="Oren A."/>
            <person name="Chaudhuri R."/>
            <person name="La Ragione R.M."/>
            <person name="Hildebrand F."/>
            <person name="Pallen M.J."/>
        </authorList>
    </citation>
    <scope>NUCLEOTIDE SEQUENCE [LARGE SCALE GENOMIC DNA]</scope>
    <source>
        <strain evidence="1 2">Sa2CVA6</strain>
    </source>
</reference>
<proteinExistence type="predicted"/>
<keyword evidence="2" id="KW-1185">Reference proteome</keyword>
<evidence type="ECO:0000313" key="2">
    <source>
        <dbReference type="Proteomes" id="UP000634919"/>
    </source>
</evidence>